<evidence type="ECO:0000313" key="1">
    <source>
        <dbReference type="EMBL" id="KMW58784.1"/>
    </source>
</evidence>
<dbReference type="Gene3D" id="3.40.50.300">
    <property type="entry name" value="P-loop containing nucleotide triphosphate hydrolases"/>
    <property type="match status" value="1"/>
</dbReference>
<gene>
    <name evidence="1" type="ORF">AIOL_003764</name>
</gene>
<dbReference type="InterPro" id="IPR027417">
    <property type="entry name" value="P-loop_NTPase"/>
</dbReference>
<proteinExistence type="predicted"/>
<dbReference type="EMBL" id="LFTY01000002">
    <property type="protein sequence ID" value="KMW58784.1"/>
    <property type="molecule type" value="Genomic_DNA"/>
</dbReference>
<dbReference type="Proteomes" id="UP000037178">
    <property type="component" value="Unassembled WGS sequence"/>
</dbReference>
<evidence type="ECO:0000313" key="2">
    <source>
        <dbReference type="Proteomes" id="UP000037178"/>
    </source>
</evidence>
<dbReference type="SUPFAM" id="SSF52540">
    <property type="entry name" value="P-loop containing nucleoside triphosphate hydrolases"/>
    <property type="match status" value="1"/>
</dbReference>
<accession>A0A0J9EAU1</accession>
<protein>
    <submittedName>
        <fullName evidence="1">Glutamate synthase [NADPH] large chain</fullName>
        <ecNumber evidence="1">1.4.1.13</ecNumber>
    </submittedName>
</protein>
<dbReference type="EC" id="1.4.1.13" evidence="1"/>
<comment type="caution">
    <text evidence="1">The sequence shown here is derived from an EMBL/GenBank/DDBJ whole genome shotgun (WGS) entry which is preliminary data.</text>
</comment>
<dbReference type="AlphaFoldDB" id="A0A0J9EAU1"/>
<name>A0A0J9EAU1_9RHOB</name>
<reference evidence="1 2" key="1">
    <citation type="submission" date="2015-06" db="EMBL/GenBank/DDBJ databases">
        <title>Draft genome sequence of an Alphaproteobacteria species associated to the Mediterranean sponge Oscarella lobularis.</title>
        <authorList>
            <person name="Jourda C."/>
            <person name="Santini S."/>
            <person name="Claverie J.-M."/>
        </authorList>
    </citation>
    <scope>NUCLEOTIDE SEQUENCE [LARGE SCALE GENOMIC DNA]</scope>
    <source>
        <strain evidence="1">IGS</strain>
    </source>
</reference>
<sequence>MTRPFDYFVIYAEMRTGSNFLEENVNEYPGLQCYGEAFNPVFMGGANKTEMLGVTLQEREADPERLLQRMQAETEGLPGFRFFHDHDPRILDKTLADPRCGKIILTRNPIDSYVSRKIAAETGQWRLNDMKNAKSAQITFDRAEFETHLDKLQGFQRRLMQGLQTSGQAAFYIGYDDIRDLDVLDGLAAYLGVDHKKERTTQRTKVQNPSALEHKVANFEEMRAEIAQIDRFDLTRTPNFEPRRAPAIPSYVAAAEAPLLYQPIKAGPTAAIEAWLTQVDGVTADALRRGFTQKTLRQWKRQHPGHRSFAVVRHPVVRLHAAFVAHILGHGDETFGEIRENLRKNYTLPLPEGAPGDDFSADQHRAAFLAFATFVKGNLGGQTGIRVDAAWASQTEVLAGFAQFQVPDMVLREPDLKTGLAQLAAQAGVAAPDFAPAPDKGPVTLADIYDREIEDAVRSAYQKDYMMFGFKALRL</sequence>
<dbReference type="RefSeq" id="WP_049644351.1">
    <property type="nucleotide sequence ID" value="NZ_LFTY01000002.1"/>
</dbReference>
<dbReference type="OrthoDB" id="7802556at2"/>
<organism evidence="1 2">
    <name type="scientific">Candidatus Rhodobacter oscarellae</name>
    <dbReference type="NCBI Taxonomy" id="1675527"/>
    <lineage>
        <taxon>Bacteria</taxon>
        <taxon>Pseudomonadati</taxon>
        <taxon>Pseudomonadota</taxon>
        <taxon>Alphaproteobacteria</taxon>
        <taxon>Rhodobacterales</taxon>
        <taxon>Rhodobacter group</taxon>
        <taxon>Rhodobacter</taxon>
    </lineage>
</organism>
<dbReference type="PATRIC" id="fig|1675527.3.peg.3944"/>
<keyword evidence="1" id="KW-0560">Oxidoreductase</keyword>
<keyword evidence="2" id="KW-1185">Reference proteome</keyword>
<dbReference type="GO" id="GO:0004355">
    <property type="term" value="F:glutamate synthase (NADPH) activity"/>
    <property type="evidence" value="ECO:0007669"/>
    <property type="project" value="UniProtKB-EC"/>
</dbReference>
<dbReference type="STRING" id="1675527.AIOL_003764"/>